<evidence type="ECO:0000256" key="3">
    <source>
        <dbReference type="ARBA" id="ARBA00018111"/>
    </source>
</evidence>
<dbReference type="GO" id="GO:0005737">
    <property type="term" value="C:cytoplasm"/>
    <property type="evidence" value="ECO:0007669"/>
    <property type="project" value="UniProtKB-SubCell"/>
</dbReference>
<evidence type="ECO:0000313" key="7">
    <source>
        <dbReference type="Proteomes" id="UP000245462"/>
    </source>
</evidence>
<dbReference type="RefSeq" id="WP_116679826.1">
    <property type="nucleotide sequence ID" value="NZ_QEKY01000015.1"/>
</dbReference>
<reference evidence="6 7" key="1">
    <citation type="submission" date="2018-04" db="EMBL/GenBank/DDBJ databases">
        <title>Genomic Encyclopedia of Type Strains, Phase IV (KMG-IV): sequencing the most valuable type-strain genomes for metagenomic binning, comparative biology and taxonomic classification.</title>
        <authorList>
            <person name="Goeker M."/>
        </authorList>
    </citation>
    <scope>NUCLEOTIDE SEQUENCE [LARGE SCALE GENOMIC DNA]</scope>
    <source>
        <strain evidence="6 7">DSM 28520</strain>
    </source>
</reference>
<name>A0A2U1F7C9_9PORP</name>
<dbReference type="AlphaFoldDB" id="A0A2U1F7C9"/>
<keyword evidence="4" id="KW-0963">Cytoplasm</keyword>
<dbReference type="GO" id="GO:0006282">
    <property type="term" value="P:regulation of DNA repair"/>
    <property type="evidence" value="ECO:0007669"/>
    <property type="project" value="InterPro"/>
</dbReference>
<comment type="caution">
    <text evidence="6">The sequence shown here is derived from an EMBL/GenBank/DDBJ whole genome shotgun (WGS) entry which is preliminary data.</text>
</comment>
<sequence>MNTEKKLLNRMQAYCARAERCRFDVETKLKQAGADAALCERILQQLVEERFLDDERFAHAYARDKYCFNGWGPRRIALELGRRRIPTAVVTAALLALQEGDDKPEDTLPQLMERKLRTVKAADDRTRMQHLVRWAVGRGFEYDRVMKEASRLIQNADAEEW</sequence>
<dbReference type="InterPro" id="IPR053924">
    <property type="entry name" value="RecX_HTH_2nd"/>
</dbReference>
<comment type="subcellular location">
    <subcellularLocation>
        <location evidence="1">Cytoplasm</location>
    </subcellularLocation>
</comment>
<comment type="similarity">
    <text evidence="2">Belongs to the RecX family.</text>
</comment>
<proteinExistence type="inferred from homology"/>
<evidence type="ECO:0000256" key="4">
    <source>
        <dbReference type="ARBA" id="ARBA00022490"/>
    </source>
</evidence>
<dbReference type="Pfam" id="PF02631">
    <property type="entry name" value="RecX_HTH2"/>
    <property type="match status" value="1"/>
</dbReference>
<dbReference type="EMBL" id="QEKY01000015">
    <property type="protein sequence ID" value="PVZ08095.1"/>
    <property type="molecule type" value="Genomic_DNA"/>
</dbReference>
<evidence type="ECO:0000256" key="1">
    <source>
        <dbReference type="ARBA" id="ARBA00004496"/>
    </source>
</evidence>
<dbReference type="GeneID" id="94551289"/>
<dbReference type="Proteomes" id="UP000245462">
    <property type="component" value="Unassembled WGS sequence"/>
</dbReference>
<protein>
    <recommendedName>
        <fullName evidence="3">Regulatory protein RecX</fullName>
    </recommendedName>
</protein>
<dbReference type="InterPro" id="IPR003783">
    <property type="entry name" value="Regulatory_RecX"/>
</dbReference>
<gene>
    <name evidence="6" type="ORF">C7382_11528</name>
</gene>
<evidence type="ECO:0000259" key="5">
    <source>
        <dbReference type="Pfam" id="PF02631"/>
    </source>
</evidence>
<dbReference type="OrthoDB" id="1523826at2"/>
<evidence type="ECO:0000313" key="6">
    <source>
        <dbReference type="EMBL" id="PVZ08095.1"/>
    </source>
</evidence>
<dbReference type="InterPro" id="IPR036388">
    <property type="entry name" value="WH-like_DNA-bd_sf"/>
</dbReference>
<feature type="domain" description="RecX second three-helical" evidence="5">
    <location>
        <begin position="53"/>
        <end position="94"/>
    </location>
</feature>
<keyword evidence="7" id="KW-1185">Reference proteome</keyword>
<accession>A0A2U1F7C9</accession>
<organism evidence="6 7">
    <name type="scientific">Porphyromonas loveana</name>
    <dbReference type="NCBI Taxonomy" id="1884669"/>
    <lineage>
        <taxon>Bacteria</taxon>
        <taxon>Pseudomonadati</taxon>
        <taxon>Bacteroidota</taxon>
        <taxon>Bacteroidia</taxon>
        <taxon>Bacteroidales</taxon>
        <taxon>Porphyromonadaceae</taxon>
        <taxon>Porphyromonas</taxon>
    </lineage>
</organism>
<dbReference type="Gene3D" id="1.10.10.10">
    <property type="entry name" value="Winged helix-like DNA-binding domain superfamily/Winged helix DNA-binding domain"/>
    <property type="match status" value="1"/>
</dbReference>
<dbReference type="PANTHER" id="PTHR33602:SF1">
    <property type="entry name" value="REGULATORY PROTEIN RECX FAMILY PROTEIN"/>
    <property type="match status" value="1"/>
</dbReference>
<evidence type="ECO:0000256" key="2">
    <source>
        <dbReference type="ARBA" id="ARBA00009695"/>
    </source>
</evidence>
<dbReference type="PANTHER" id="PTHR33602">
    <property type="entry name" value="REGULATORY PROTEIN RECX FAMILY PROTEIN"/>
    <property type="match status" value="1"/>
</dbReference>